<dbReference type="Proteomes" id="UP000796761">
    <property type="component" value="Unassembled WGS sequence"/>
</dbReference>
<organism evidence="1 2">
    <name type="scientific">Zosterops borbonicus</name>
    <dbReference type="NCBI Taxonomy" id="364589"/>
    <lineage>
        <taxon>Eukaryota</taxon>
        <taxon>Metazoa</taxon>
        <taxon>Chordata</taxon>
        <taxon>Craniata</taxon>
        <taxon>Vertebrata</taxon>
        <taxon>Euteleostomi</taxon>
        <taxon>Archelosauria</taxon>
        <taxon>Archosauria</taxon>
        <taxon>Dinosauria</taxon>
        <taxon>Saurischia</taxon>
        <taxon>Theropoda</taxon>
        <taxon>Coelurosauria</taxon>
        <taxon>Aves</taxon>
        <taxon>Neognathae</taxon>
        <taxon>Neoaves</taxon>
        <taxon>Telluraves</taxon>
        <taxon>Australaves</taxon>
        <taxon>Passeriformes</taxon>
        <taxon>Sylvioidea</taxon>
        <taxon>Zosteropidae</taxon>
        <taxon>Zosterops</taxon>
    </lineage>
</organism>
<sequence>MFPRALYWGQLCYFIDDLDEGTESTLSQFENSARLGGSVDLLEGRKALQRDQDMDPPWAEANCVRFNKAKCWVLSLCHNNPCSSRLGQSGWKAAEWERTRRCWFPVAEHELECAQVAEKANGTRLVPAMVWPAGAGQCPPPCAGGTAETIPGILCSALFPYSKETEGLECVHRRARELGKGLKHKFWEDWLRELGKFRLEKRRLREIVSLSTT</sequence>
<dbReference type="AlphaFoldDB" id="A0A8K1GMT3"/>
<evidence type="ECO:0000313" key="2">
    <source>
        <dbReference type="Proteomes" id="UP000796761"/>
    </source>
</evidence>
<dbReference type="EMBL" id="SWJQ01000135">
    <property type="protein sequence ID" value="TRZ21058.1"/>
    <property type="molecule type" value="Genomic_DNA"/>
</dbReference>
<comment type="caution">
    <text evidence="1">The sequence shown here is derived from an EMBL/GenBank/DDBJ whole genome shotgun (WGS) entry which is preliminary data.</text>
</comment>
<gene>
    <name evidence="1" type="ORF">HGM15179_006079</name>
</gene>
<name>A0A8K1GMT3_9PASS</name>
<protein>
    <submittedName>
        <fullName evidence="1">Uncharacterized protein</fullName>
    </submittedName>
</protein>
<proteinExistence type="predicted"/>
<accession>A0A8K1GMT3</accession>
<evidence type="ECO:0000313" key="1">
    <source>
        <dbReference type="EMBL" id="TRZ21058.1"/>
    </source>
</evidence>
<keyword evidence="2" id="KW-1185">Reference proteome</keyword>
<reference evidence="1" key="1">
    <citation type="submission" date="2019-04" db="EMBL/GenBank/DDBJ databases">
        <title>Genome assembly of Zosterops borbonicus 15179.</title>
        <authorList>
            <person name="Leroy T."/>
            <person name="Anselmetti Y."/>
            <person name="Tilak M.-K."/>
            <person name="Nabholz B."/>
        </authorList>
    </citation>
    <scope>NUCLEOTIDE SEQUENCE</scope>
    <source>
        <strain evidence="1">HGM_15179</strain>
        <tissue evidence="1">Muscle</tissue>
    </source>
</reference>